<accession>A0A2A6FFE3</accession>
<evidence type="ECO:0000313" key="1">
    <source>
        <dbReference type="EMBL" id="PDQ20138.1"/>
    </source>
</evidence>
<protein>
    <recommendedName>
        <fullName evidence="3">DUF2267 domain-containing protein</fullName>
    </recommendedName>
</protein>
<organism evidence="1 2">
    <name type="scientific">Mesorhizobium sanjuanii</name>
    <dbReference type="NCBI Taxonomy" id="2037900"/>
    <lineage>
        <taxon>Bacteria</taxon>
        <taxon>Pseudomonadati</taxon>
        <taxon>Pseudomonadota</taxon>
        <taxon>Alphaproteobacteria</taxon>
        <taxon>Hyphomicrobiales</taxon>
        <taxon>Phyllobacteriaceae</taxon>
        <taxon>Mesorhizobium</taxon>
    </lineage>
</organism>
<proteinExistence type="predicted"/>
<evidence type="ECO:0008006" key="3">
    <source>
        <dbReference type="Google" id="ProtNLM"/>
    </source>
</evidence>
<keyword evidence="2" id="KW-1185">Reference proteome</keyword>
<dbReference type="EMBL" id="NWQG01000093">
    <property type="protein sequence ID" value="PDQ20138.1"/>
    <property type="molecule type" value="Genomic_DNA"/>
</dbReference>
<reference evidence="1 2" key="1">
    <citation type="submission" date="2017-09" db="EMBL/GenBank/DDBJ databases">
        <title>Mesorhizobum sanjuanii sp. nov. isolated from nodules of Lotus tenuis in saline-alkaline lowlands of Flooding Pampa.</title>
        <authorList>
            <person name="Sannazzaro A.I."/>
            <person name="Torres Tejerizo G.A."/>
            <person name="Fontana F."/>
            <person name="Cumpa Velazquez L.M."/>
            <person name="Hansen L."/>
            <person name="Pistorio M."/>
            <person name="Estrella M.J."/>
        </authorList>
    </citation>
    <scope>NUCLEOTIDE SEQUENCE [LARGE SCALE GENOMIC DNA]</scope>
    <source>
        <strain evidence="1 2">BSA136</strain>
    </source>
</reference>
<dbReference type="Proteomes" id="UP000219182">
    <property type="component" value="Unassembled WGS sequence"/>
</dbReference>
<evidence type="ECO:0000313" key="2">
    <source>
        <dbReference type="Proteomes" id="UP000219182"/>
    </source>
</evidence>
<name>A0A2A6FFE3_9HYPH</name>
<dbReference type="RefSeq" id="WP_097574699.1">
    <property type="nucleotide sequence ID" value="NZ_NWQG01000093.1"/>
</dbReference>
<gene>
    <name evidence="1" type="ORF">CN311_15725</name>
</gene>
<sequence>MEEFVSRIATNVGVDPALADKAVGMMLGFLQREAADGPATRMIEAIPGASELVAKHDGEDADGGSVLAGGGVVGFGQQLMNEGLSLGNIAGLANETIAFAKEHAGDELVDEVLNSIPGLPQFA</sequence>
<dbReference type="AlphaFoldDB" id="A0A2A6FFE3"/>
<comment type="caution">
    <text evidence="1">The sequence shown here is derived from an EMBL/GenBank/DDBJ whole genome shotgun (WGS) entry which is preliminary data.</text>
</comment>